<proteinExistence type="predicted"/>
<dbReference type="InterPro" id="IPR027417">
    <property type="entry name" value="P-loop_NTPase"/>
</dbReference>
<evidence type="ECO:0000256" key="4">
    <source>
        <dbReference type="ARBA" id="ARBA00022806"/>
    </source>
</evidence>
<dbReference type="PANTHER" id="PTHR47963:SF8">
    <property type="entry name" value="ATP-DEPENDENT RNA HELICASE DEAD"/>
    <property type="match status" value="1"/>
</dbReference>
<evidence type="ECO:0000256" key="7">
    <source>
        <dbReference type="SAM" id="MobiDB-lite"/>
    </source>
</evidence>
<feature type="domain" description="Helicase ATP-binding" evidence="8">
    <location>
        <begin position="71"/>
        <end position="354"/>
    </location>
</feature>
<gene>
    <name evidence="11" type="ORF">Cvel_6729</name>
</gene>
<dbReference type="CDD" id="cd18787">
    <property type="entry name" value="SF2_C_DEAD"/>
    <property type="match status" value="1"/>
</dbReference>
<dbReference type="PANTHER" id="PTHR47963">
    <property type="entry name" value="DEAD-BOX ATP-DEPENDENT RNA HELICASE 47, MITOCHONDRIAL"/>
    <property type="match status" value="1"/>
</dbReference>
<keyword evidence="2" id="KW-0547">Nucleotide-binding</keyword>
<feature type="compositionally biased region" description="Basic and acidic residues" evidence="7">
    <location>
        <begin position="1047"/>
        <end position="1070"/>
    </location>
</feature>
<feature type="region of interest" description="Disordered" evidence="7">
    <location>
        <begin position="741"/>
        <end position="767"/>
    </location>
</feature>
<dbReference type="PROSITE" id="PS51195">
    <property type="entry name" value="Q_MOTIF"/>
    <property type="match status" value="1"/>
</dbReference>
<dbReference type="PROSITE" id="PS51192">
    <property type="entry name" value="HELICASE_ATP_BIND_1"/>
    <property type="match status" value="1"/>
</dbReference>
<keyword evidence="5" id="KW-0067">ATP-binding</keyword>
<evidence type="ECO:0000256" key="5">
    <source>
        <dbReference type="ARBA" id="ARBA00022840"/>
    </source>
</evidence>
<evidence type="ECO:0000313" key="11">
    <source>
        <dbReference type="EMBL" id="CEM43052.1"/>
    </source>
</evidence>
<dbReference type="GO" id="GO:0003724">
    <property type="term" value="F:RNA helicase activity"/>
    <property type="evidence" value="ECO:0007669"/>
    <property type="project" value="UniProtKB-EC"/>
</dbReference>
<evidence type="ECO:0000256" key="2">
    <source>
        <dbReference type="ARBA" id="ARBA00022741"/>
    </source>
</evidence>
<evidence type="ECO:0000259" key="9">
    <source>
        <dbReference type="PROSITE" id="PS51194"/>
    </source>
</evidence>
<dbReference type="PROSITE" id="PS51194">
    <property type="entry name" value="HELICASE_CTER"/>
    <property type="match status" value="1"/>
</dbReference>
<dbReference type="GO" id="GO:0016787">
    <property type="term" value="F:hydrolase activity"/>
    <property type="evidence" value="ECO:0007669"/>
    <property type="project" value="UniProtKB-KW"/>
</dbReference>
<dbReference type="InterPro" id="IPR050547">
    <property type="entry name" value="DEAD_box_RNA_helicases"/>
</dbReference>
<sequence>MRTPAMISLSRRDGSGDGETPSSSRGKVFSLPGDPLFSETSFTDMGVPPSIVEALQSQGVSRPSLVQERSWLPLSLGRDAVIAAETGSGKTLAYLLPLISQVYRLHEAVKAVEQGGPPFGPLLTNENPLGERRPWVILAPRRDLLAQVCQVAQSVDPLGLLSIQSLVEFPDFPPSRGIGSDDRVPLSSPFSPARTAFGDEEEDFGGGGRKQQPGSLPLPARPLPSPPGFFQDFGTRRRPRPVLYAPRVRWGAVDLVVSTPHQFVEDMERFVGEKVYPSTVVFDESDLLFQSNASRGLVMDIMQILKPRLGIRQPGDPPLPLPDRVPTRFIFVGATVPQGGWCSTGSMLMERFPLAARVRTPRLHAIPRNIKQQWVRVPSPPLETLREAGALLPKDEEEGVFEEEEEEEEEEGRERRRRPKRRLSVPRAPPTPEPHLCHSAHAEGEGRTVRIIRRRLWFDQRVDVLVDLLRETPCERTLVFVNNQQECRRLFQFFSNRSWPVVSFHRAMSMRHRLASFDAFCKGEANLIIATDLTAYGLDPFKVDHVVNFHMASSANVYLHRAGRTGRAGRRGLVTSLVTAKEEWLVDEVRRRTDRNRSLDGAFSRKRSLRNMWKAQQAGKNLRVRAEAADRALEFNRRAVRARTRVSPSSAARKKGVLQLMHSGGEEGEGGSDEGVHSTTGGGARRGRKLRRRGAVGAERSVEEENGGEERERRVGGGKARVVSAERLRIAEKEALAAGRVVMRGDGEDGDSEEEEEGGERGVGGSSASALVGHVLLSGASSSAFSPSTFGSYGGDGSVRAEEAGGGGGMPLPPWAVASAHFDRDPLPSSQSTNKSRKRQSLDTPTESERDGVTPSHSVSRLSMSLRERLLLSDSESDSEIEDEDEFEGGGSLSSWKGGESRGKEEAWGQISKGAPADQGHRRQKKGSRDPMDPWASMRRYPQQADTAREKSAAAMQRHSASGELWRLQQEAAEPGGSLRGMRFSEVAPPDVKAERDWQLDPMRSHARSGASAAPFALQKQEREESERRPNLAALPVPPRKRKDKAHRQAQEAMRRALRNYEDGNDDVKL</sequence>
<feature type="compositionally biased region" description="Acidic residues" evidence="7">
    <location>
        <begin position="748"/>
        <end position="758"/>
    </location>
</feature>
<dbReference type="SMART" id="SM00490">
    <property type="entry name" value="HELICc"/>
    <property type="match status" value="1"/>
</dbReference>
<feature type="compositionally biased region" description="Basic and acidic residues" evidence="7">
    <location>
        <begin position="1020"/>
        <end position="1030"/>
    </location>
</feature>
<dbReference type="SMART" id="SM00487">
    <property type="entry name" value="DEXDc"/>
    <property type="match status" value="1"/>
</dbReference>
<feature type="domain" description="Helicase C-terminal" evidence="9">
    <location>
        <begin position="464"/>
        <end position="610"/>
    </location>
</feature>
<protein>
    <recommendedName>
        <fullName evidence="1">RNA helicase</fullName>
        <ecNumber evidence="1">3.6.4.13</ecNumber>
    </recommendedName>
</protein>
<dbReference type="Pfam" id="PF00271">
    <property type="entry name" value="Helicase_C"/>
    <property type="match status" value="1"/>
</dbReference>
<dbReference type="GO" id="GO:0003723">
    <property type="term" value="F:RNA binding"/>
    <property type="evidence" value="ECO:0007669"/>
    <property type="project" value="TreeGrafter"/>
</dbReference>
<dbReference type="VEuPathDB" id="CryptoDB:Cvel_6729"/>
<dbReference type="EC" id="3.6.4.13" evidence="1"/>
<feature type="compositionally biased region" description="Basic residues" evidence="7">
    <location>
        <begin position="415"/>
        <end position="424"/>
    </location>
</feature>
<feature type="region of interest" description="Disordered" evidence="7">
    <location>
        <begin position="1"/>
        <end position="30"/>
    </location>
</feature>
<dbReference type="Pfam" id="PF00270">
    <property type="entry name" value="DEAD"/>
    <property type="match status" value="1"/>
</dbReference>
<evidence type="ECO:0000256" key="6">
    <source>
        <dbReference type="PROSITE-ProRule" id="PRU00552"/>
    </source>
</evidence>
<evidence type="ECO:0000256" key="3">
    <source>
        <dbReference type="ARBA" id="ARBA00022801"/>
    </source>
</evidence>
<evidence type="ECO:0000256" key="1">
    <source>
        <dbReference type="ARBA" id="ARBA00012552"/>
    </source>
</evidence>
<name>A0A0G4HG17_9ALVE</name>
<dbReference type="SUPFAM" id="SSF52540">
    <property type="entry name" value="P-loop containing nucleoside triphosphate hydrolases"/>
    <property type="match status" value="1"/>
</dbReference>
<dbReference type="InterPro" id="IPR011545">
    <property type="entry name" value="DEAD/DEAH_box_helicase_dom"/>
</dbReference>
<feature type="compositionally biased region" description="Acidic residues" evidence="7">
    <location>
        <begin position="395"/>
        <end position="411"/>
    </location>
</feature>
<feature type="compositionally biased region" description="Basic and acidic residues" evidence="7">
    <location>
        <begin position="700"/>
        <end position="715"/>
    </location>
</feature>
<feature type="region of interest" description="Disordered" evidence="7">
    <location>
        <begin position="662"/>
        <end position="721"/>
    </location>
</feature>
<feature type="region of interest" description="Disordered" evidence="7">
    <location>
        <begin position="387"/>
        <end position="440"/>
    </location>
</feature>
<dbReference type="InterPro" id="IPR014001">
    <property type="entry name" value="Helicase_ATP-bd"/>
</dbReference>
<organism evidence="11">
    <name type="scientific">Chromera velia CCMP2878</name>
    <dbReference type="NCBI Taxonomy" id="1169474"/>
    <lineage>
        <taxon>Eukaryota</taxon>
        <taxon>Sar</taxon>
        <taxon>Alveolata</taxon>
        <taxon>Colpodellida</taxon>
        <taxon>Chromeraceae</taxon>
        <taxon>Chromera</taxon>
    </lineage>
</organism>
<evidence type="ECO:0000259" key="10">
    <source>
        <dbReference type="PROSITE" id="PS51195"/>
    </source>
</evidence>
<feature type="region of interest" description="Disordered" evidence="7">
    <location>
        <begin position="781"/>
        <end position="1070"/>
    </location>
</feature>
<feature type="compositionally biased region" description="Acidic residues" evidence="7">
    <location>
        <begin position="875"/>
        <end position="888"/>
    </location>
</feature>
<dbReference type="PhylomeDB" id="A0A0G4HG17"/>
<feature type="short sequence motif" description="Q motif" evidence="6">
    <location>
        <begin position="40"/>
        <end position="68"/>
    </location>
</feature>
<dbReference type="Gene3D" id="3.40.50.300">
    <property type="entry name" value="P-loop containing nucleotide triphosphate hydrolases"/>
    <property type="match status" value="2"/>
</dbReference>
<dbReference type="AlphaFoldDB" id="A0A0G4HG17"/>
<feature type="domain" description="DEAD-box RNA helicase Q" evidence="10">
    <location>
        <begin position="40"/>
        <end position="68"/>
    </location>
</feature>
<accession>A0A0G4HG17</accession>
<dbReference type="GO" id="GO:0005524">
    <property type="term" value="F:ATP binding"/>
    <property type="evidence" value="ECO:0007669"/>
    <property type="project" value="UniProtKB-KW"/>
</dbReference>
<reference evidence="11" key="1">
    <citation type="submission" date="2014-11" db="EMBL/GenBank/DDBJ databases">
        <authorList>
            <person name="Otto D Thomas"/>
            <person name="Naeem Raeece"/>
        </authorList>
    </citation>
    <scope>NUCLEOTIDE SEQUENCE</scope>
</reference>
<dbReference type="EMBL" id="CDMZ01002599">
    <property type="protein sequence ID" value="CEM43052.1"/>
    <property type="molecule type" value="Genomic_DNA"/>
</dbReference>
<dbReference type="InterPro" id="IPR001650">
    <property type="entry name" value="Helicase_C-like"/>
</dbReference>
<dbReference type="InterPro" id="IPR014014">
    <property type="entry name" value="RNA_helicase_DEAD_Q_motif"/>
</dbReference>
<keyword evidence="4" id="KW-0347">Helicase</keyword>
<evidence type="ECO:0000259" key="8">
    <source>
        <dbReference type="PROSITE" id="PS51192"/>
    </source>
</evidence>
<feature type="compositionally biased region" description="Low complexity" evidence="7">
    <location>
        <begin position="781"/>
        <end position="791"/>
    </location>
</feature>
<feature type="region of interest" description="Disordered" evidence="7">
    <location>
        <begin position="177"/>
        <end position="223"/>
    </location>
</feature>
<keyword evidence="3" id="KW-0378">Hydrolase</keyword>
<feature type="compositionally biased region" description="Basic residues" evidence="7">
    <location>
        <begin position="685"/>
        <end position="694"/>
    </location>
</feature>